<dbReference type="Proteomes" id="UP000614350">
    <property type="component" value="Unassembled WGS sequence"/>
</dbReference>
<organism evidence="1 2">
    <name type="scientific">Vespula vulgaris</name>
    <name type="common">Yellow jacket</name>
    <name type="synonym">Wasp</name>
    <dbReference type="NCBI Taxonomy" id="7454"/>
    <lineage>
        <taxon>Eukaryota</taxon>
        <taxon>Metazoa</taxon>
        <taxon>Ecdysozoa</taxon>
        <taxon>Arthropoda</taxon>
        <taxon>Hexapoda</taxon>
        <taxon>Insecta</taxon>
        <taxon>Pterygota</taxon>
        <taxon>Neoptera</taxon>
        <taxon>Endopterygota</taxon>
        <taxon>Hymenoptera</taxon>
        <taxon>Apocrita</taxon>
        <taxon>Aculeata</taxon>
        <taxon>Vespoidea</taxon>
        <taxon>Vespidae</taxon>
        <taxon>Vespinae</taxon>
        <taxon>Vespula</taxon>
    </lineage>
</organism>
<evidence type="ECO:0000313" key="1">
    <source>
        <dbReference type="EMBL" id="KAF7382688.1"/>
    </source>
</evidence>
<dbReference type="AlphaFoldDB" id="A0A834J6N4"/>
<protein>
    <submittedName>
        <fullName evidence="1">Uncharacterized protein</fullName>
    </submittedName>
</protein>
<dbReference type="EMBL" id="JACSEA010000018">
    <property type="protein sequence ID" value="KAF7382688.1"/>
    <property type="molecule type" value="Genomic_DNA"/>
</dbReference>
<accession>A0A834J6N4</accession>
<name>A0A834J6N4_VESVU</name>
<keyword evidence="2" id="KW-1185">Reference proteome</keyword>
<reference evidence="1" key="1">
    <citation type="journal article" date="2020" name="G3 (Bethesda)">
        <title>High-Quality Assemblies for Three Invasive Social Wasps from the &lt;i&gt;Vespula&lt;/i&gt; Genus.</title>
        <authorList>
            <person name="Harrop T.W.R."/>
            <person name="Guhlin J."/>
            <person name="McLaughlin G.M."/>
            <person name="Permina E."/>
            <person name="Stockwell P."/>
            <person name="Gilligan J."/>
            <person name="Le Lec M.F."/>
            <person name="Gruber M.A.M."/>
            <person name="Quinn O."/>
            <person name="Lovegrove M."/>
            <person name="Duncan E.J."/>
            <person name="Remnant E.J."/>
            <person name="Van Eeckhoven J."/>
            <person name="Graham B."/>
            <person name="Knapp R.A."/>
            <person name="Langford K.W."/>
            <person name="Kronenberg Z."/>
            <person name="Press M.O."/>
            <person name="Eacker S.M."/>
            <person name="Wilson-Rankin E.E."/>
            <person name="Purcell J."/>
            <person name="Lester P.J."/>
            <person name="Dearden P.K."/>
        </authorList>
    </citation>
    <scope>NUCLEOTIDE SEQUENCE</scope>
    <source>
        <strain evidence="1">Marl-1</strain>
    </source>
</reference>
<sequence length="147" mass="17063">MLRRKFGATFGPDYLQRFDVPTRYLVEITCKDPLVDAKERRDLVSEQTTILTSAFKLVQYRGTESVCASIPIESKKEIISITVAHVYIHIRIRICMIYKRKKKRKDGGRRPILCNFLREEKGSALRSAVCSTIIVKDIYPSRYAKYL</sequence>
<evidence type="ECO:0000313" key="2">
    <source>
        <dbReference type="Proteomes" id="UP000614350"/>
    </source>
</evidence>
<gene>
    <name evidence="1" type="ORF">HZH66_013090</name>
</gene>
<comment type="caution">
    <text evidence="1">The sequence shown here is derived from an EMBL/GenBank/DDBJ whole genome shotgun (WGS) entry which is preliminary data.</text>
</comment>
<proteinExistence type="predicted"/>